<dbReference type="InterPro" id="IPR036322">
    <property type="entry name" value="WD40_repeat_dom_sf"/>
</dbReference>
<dbReference type="Gene3D" id="2.130.10.10">
    <property type="entry name" value="YVTN repeat-like/Quinoprotein amine dehydrogenase"/>
    <property type="match status" value="1"/>
</dbReference>
<evidence type="ECO:0000256" key="5">
    <source>
        <dbReference type="SAM" id="MobiDB-lite"/>
    </source>
</evidence>
<comment type="subcellular location">
    <subcellularLocation>
        <location evidence="1">Vacuole membrane</location>
        <topology evidence="1">Peripheral membrane protein</topology>
    </subcellularLocation>
</comment>
<proteinExistence type="inferred from homology"/>
<dbReference type="AlphaFoldDB" id="N1PQP6"/>
<evidence type="ECO:0000256" key="1">
    <source>
        <dbReference type="ARBA" id="ARBA00004148"/>
    </source>
</evidence>
<dbReference type="GO" id="GO:0005774">
    <property type="term" value="C:vacuolar membrane"/>
    <property type="evidence" value="ECO:0007669"/>
    <property type="project" value="UniProtKB-SubCell"/>
</dbReference>
<feature type="region of interest" description="Disordered" evidence="5">
    <location>
        <begin position="426"/>
        <end position="450"/>
    </location>
</feature>
<dbReference type="InterPro" id="IPR001680">
    <property type="entry name" value="WD40_rpt"/>
</dbReference>
<keyword evidence="7" id="KW-1185">Reference proteome</keyword>
<evidence type="ECO:0008006" key="8">
    <source>
        <dbReference type="Google" id="ProtNLM"/>
    </source>
</evidence>
<evidence type="ECO:0000256" key="4">
    <source>
        <dbReference type="ARBA" id="ARBA00025740"/>
    </source>
</evidence>
<dbReference type="HOGENOM" id="CLU_025895_0_0_1"/>
<evidence type="ECO:0000256" key="2">
    <source>
        <dbReference type="ARBA" id="ARBA00022574"/>
    </source>
</evidence>
<feature type="region of interest" description="Disordered" evidence="5">
    <location>
        <begin position="296"/>
        <end position="346"/>
    </location>
</feature>
<sequence>MNTRQAIQPQVNASVLSVSYSHSRRRFCAGMNDGLRMFRTDNCLTTTQSTFDCSIAIAEALDDRYYAFVCSHKSTVGGPSIVIFWDTITDSEVTRFDFHEPVLGLRLTSKWLAVVLEERTIVFQYQKIHHQAPPTPPADDSESQDTDLGLQELILDAPNAVHSLHRTAPNPFSMASLANDLLALPAQSTGQVQLIILKSGGGSTKRVVRAHNSSLRCLALSDDASLLATASEQGTLVRVYSTKTLDQIAEHRRGMDHAIMQRMAFSPGNRFVASTSDKGTLHVFDLRPTDSAEMATAARESRGERQHRKSQSYAGHRLSGTNLDADSLSGVSGGRSSPSRSTAIAGGAGTAYQGSVQEYYGLRPPPSSATPPARDAAVSAIAALKASPFAPRVFKDQRSVASGPFYTGEDRPHWQGGPAYSWTVTPNGTKKRVKNPIQPLPNDPSGRPPKGIMTFAPAERGSSDDDGATIYVVGGGSDARWEMFSLVPATGNDGIALGGWVLINRGFRKYLTRQFAE</sequence>
<protein>
    <recommendedName>
        <fullName evidence="8">WD40 repeat-like protein</fullName>
    </recommendedName>
</protein>
<dbReference type="SUPFAM" id="SSF50978">
    <property type="entry name" value="WD40 repeat-like"/>
    <property type="match status" value="1"/>
</dbReference>
<reference evidence="7" key="1">
    <citation type="journal article" date="2012" name="PLoS Genet.">
        <title>The genomes of the fungal plant pathogens Cladosporium fulvum and Dothistroma septosporum reveal adaptation to different hosts and lifestyles but also signatures of common ancestry.</title>
        <authorList>
            <person name="de Wit P.J.G.M."/>
            <person name="van der Burgt A."/>
            <person name="Oekmen B."/>
            <person name="Stergiopoulos I."/>
            <person name="Abd-Elsalam K.A."/>
            <person name="Aerts A.L."/>
            <person name="Bahkali A.H."/>
            <person name="Beenen H.G."/>
            <person name="Chettri P."/>
            <person name="Cox M.P."/>
            <person name="Datema E."/>
            <person name="de Vries R.P."/>
            <person name="Dhillon B."/>
            <person name="Ganley A.R."/>
            <person name="Griffiths S.A."/>
            <person name="Guo Y."/>
            <person name="Hamelin R.C."/>
            <person name="Henrissat B."/>
            <person name="Kabir M.S."/>
            <person name="Jashni M.K."/>
            <person name="Kema G."/>
            <person name="Klaubauf S."/>
            <person name="Lapidus A."/>
            <person name="Levasseur A."/>
            <person name="Lindquist E."/>
            <person name="Mehrabi R."/>
            <person name="Ohm R.A."/>
            <person name="Owen T.J."/>
            <person name="Salamov A."/>
            <person name="Schwelm A."/>
            <person name="Schijlen E."/>
            <person name="Sun H."/>
            <person name="van den Burg H.A."/>
            <person name="van Ham R.C.H.J."/>
            <person name="Zhang S."/>
            <person name="Goodwin S.B."/>
            <person name="Grigoriev I.V."/>
            <person name="Collemare J."/>
            <person name="Bradshaw R.E."/>
        </authorList>
    </citation>
    <scope>NUCLEOTIDE SEQUENCE [LARGE SCALE GENOMIC DNA]</scope>
    <source>
        <strain evidence="7">NZE10 / CBS 128990</strain>
    </source>
</reference>
<evidence type="ECO:0000313" key="7">
    <source>
        <dbReference type="Proteomes" id="UP000016933"/>
    </source>
</evidence>
<dbReference type="InterPro" id="IPR015943">
    <property type="entry name" value="WD40/YVTN_repeat-like_dom_sf"/>
</dbReference>
<dbReference type="eggNOG" id="KOG2111">
    <property type="taxonomic scope" value="Eukaryota"/>
</dbReference>
<gene>
    <name evidence="6" type="ORF">DOTSEDRAFT_71454</name>
</gene>
<organism evidence="6 7">
    <name type="scientific">Dothistroma septosporum (strain NZE10 / CBS 128990)</name>
    <name type="common">Red band needle blight fungus</name>
    <name type="synonym">Mycosphaerella pini</name>
    <dbReference type="NCBI Taxonomy" id="675120"/>
    <lineage>
        <taxon>Eukaryota</taxon>
        <taxon>Fungi</taxon>
        <taxon>Dikarya</taxon>
        <taxon>Ascomycota</taxon>
        <taxon>Pezizomycotina</taxon>
        <taxon>Dothideomycetes</taxon>
        <taxon>Dothideomycetidae</taxon>
        <taxon>Mycosphaerellales</taxon>
        <taxon>Mycosphaerellaceae</taxon>
        <taxon>Dothistroma</taxon>
    </lineage>
</organism>
<dbReference type="Pfam" id="PF21032">
    <property type="entry name" value="PROPPIN"/>
    <property type="match status" value="1"/>
</dbReference>
<evidence type="ECO:0000256" key="3">
    <source>
        <dbReference type="ARBA" id="ARBA00022737"/>
    </source>
</evidence>
<feature type="compositionally biased region" description="Low complexity" evidence="5">
    <location>
        <begin position="327"/>
        <end position="341"/>
    </location>
</feature>
<accession>N1PQP6</accession>
<keyword evidence="2" id="KW-0853">WD repeat</keyword>
<reference evidence="6 7" key="2">
    <citation type="journal article" date="2012" name="PLoS Pathog.">
        <title>Diverse lifestyles and strategies of plant pathogenesis encoded in the genomes of eighteen Dothideomycetes fungi.</title>
        <authorList>
            <person name="Ohm R.A."/>
            <person name="Feau N."/>
            <person name="Henrissat B."/>
            <person name="Schoch C.L."/>
            <person name="Horwitz B.A."/>
            <person name="Barry K.W."/>
            <person name="Condon B.J."/>
            <person name="Copeland A.C."/>
            <person name="Dhillon B."/>
            <person name="Glaser F."/>
            <person name="Hesse C.N."/>
            <person name="Kosti I."/>
            <person name="LaButti K."/>
            <person name="Lindquist E.A."/>
            <person name="Lucas S."/>
            <person name="Salamov A.A."/>
            <person name="Bradshaw R.E."/>
            <person name="Ciuffetti L."/>
            <person name="Hamelin R.C."/>
            <person name="Kema G.H.J."/>
            <person name="Lawrence C."/>
            <person name="Scott J.A."/>
            <person name="Spatafora J.W."/>
            <person name="Turgeon B.G."/>
            <person name="de Wit P.J.G.M."/>
            <person name="Zhong S."/>
            <person name="Goodwin S.B."/>
            <person name="Grigoriev I.V."/>
        </authorList>
    </citation>
    <scope>NUCLEOTIDE SEQUENCE [LARGE SCALE GENOMIC DNA]</scope>
    <source>
        <strain evidence="7">NZE10 / CBS 128990</strain>
    </source>
</reference>
<dbReference type="OMA" id="SDARWEM"/>
<dbReference type="OrthoDB" id="1667587at2759"/>
<dbReference type="STRING" id="675120.N1PQP6"/>
<keyword evidence="3" id="KW-0677">Repeat</keyword>
<evidence type="ECO:0000313" key="6">
    <source>
        <dbReference type="EMBL" id="EME45771.1"/>
    </source>
</evidence>
<name>N1PQP6_DOTSN</name>
<dbReference type="EMBL" id="KB446538">
    <property type="protein sequence ID" value="EME45771.1"/>
    <property type="molecule type" value="Genomic_DNA"/>
</dbReference>
<dbReference type="SMART" id="SM00320">
    <property type="entry name" value="WD40"/>
    <property type="match status" value="3"/>
</dbReference>
<comment type="similarity">
    <text evidence="4">Belongs to the WD repeat PROPPIN family.</text>
</comment>
<dbReference type="PANTHER" id="PTHR11227">
    <property type="entry name" value="WD-REPEAT PROTEIN INTERACTING WITH PHOSPHOINOSIDES WIPI -RELATED"/>
    <property type="match status" value="1"/>
</dbReference>
<dbReference type="InterPro" id="IPR048720">
    <property type="entry name" value="PROPPIN"/>
</dbReference>
<dbReference type="Proteomes" id="UP000016933">
    <property type="component" value="Unassembled WGS sequence"/>
</dbReference>